<dbReference type="Gene3D" id="3.40.50.2300">
    <property type="match status" value="2"/>
</dbReference>
<dbReference type="EMBL" id="FTNC01000004">
    <property type="protein sequence ID" value="SIQ42448.1"/>
    <property type="molecule type" value="Genomic_DNA"/>
</dbReference>
<accession>A0A1N6SMW0</accession>
<evidence type="ECO:0000313" key="7">
    <source>
        <dbReference type="Proteomes" id="UP000185669"/>
    </source>
</evidence>
<feature type="signal peptide" evidence="4">
    <location>
        <begin position="1"/>
        <end position="23"/>
    </location>
</feature>
<dbReference type="OrthoDB" id="9769193at2"/>
<evidence type="ECO:0000259" key="5">
    <source>
        <dbReference type="Pfam" id="PF13407"/>
    </source>
</evidence>
<sequence>MKKVLALLSVCLLVFGLAGNVMAFNPDSADGITFYEMRDQFGEVPNIETELRLGAVAKAFENEYWRTLRTGYEAMEEKLNNKGMDVEIDVRAAQGENDEQGQLSIVQNMINNEYSALLLSPISDGNLVPGVESANEKGIPVVNVNDGIIENAPNYVGPRAIQNGELAAEWISEKLNGEGEVAIVVGMPKAFAARQRTIGFENWMEENAPGIDIVERQNADWDRLKAMDLANIWLKTHPNLKAIFCNNDTMALGVQEAVNNAGKDILVVGVDGIGEAYDSIRNGEMDATIDSFPFYKAQVAVEATLRVMGGQDIPRVVWTPQALIDSSNVDASAEEIIDWKDPEF</sequence>
<evidence type="ECO:0000256" key="2">
    <source>
        <dbReference type="ARBA" id="ARBA00007639"/>
    </source>
</evidence>
<organism evidence="6 7">
    <name type="scientific">Halanaerobium kushneri</name>
    <dbReference type="NCBI Taxonomy" id="56779"/>
    <lineage>
        <taxon>Bacteria</taxon>
        <taxon>Bacillati</taxon>
        <taxon>Bacillota</taxon>
        <taxon>Clostridia</taxon>
        <taxon>Halanaerobiales</taxon>
        <taxon>Halanaerobiaceae</taxon>
        <taxon>Halanaerobium</taxon>
    </lineage>
</organism>
<keyword evidence="3 4" id="KW-0732">Signal</keyword>
<evidence type="ECO:0000256" key="4">
    <source>
        <dbReference type="SAM" id="SignalP"/>
    </source>
</evidence>
<dbReference type="CDD" id="cd06320">
    <property type="entry name" value="PBP1_allose_binding"/>
    <property type="match status" value="1"/>
</dbReference>
<comment type="subcellular location">
    <subcellularLocation>
        <location evidence="1">Cell envelope</location>
    </subcellularLocation>
</comment>
<dbReference type="Pfam" id="PF13407">
    <property type="entry name" value="Peripla_BP_4"/>
    <property type="match status" value="1"/>
</dbReference>
<dbReference type="AlphaFoldDB" id="A0A1N6SMW0"/>
<evidence type="ECO:0000256" key="3">
    <source>
        <dbReference type="ARBA" id="ARBA00022729"/>
    </source>
</evidence>
<protein>
    <submittedName>
        <fullName evidence="6">Monosaccharide ABC transporter substrate-binding protein, CUT2 family</fullName>
    </submittedName>
</protein>
<evidence type="ECO:0000256" key="1">
    <source>
        <dbReference type="ARBA" id="ARBA00004196"/>
    </source>
</evidence>
<gene>
    <name evidence="6" type="ORF">SAMN05421834_10489</name>
</gene>
<proteinExistence type="inferred from homology"/>
<evidence type="ECO:0000313" key="6">
    <source>
        <dbReference type="EMBL" id="SIQ42448.1"/>
    </source>
</evidence>
<dbReference type="InterPro" id="IPR025997">
    <property type="entry name" value="SBP_2_dom"/>
</dbReference>
<dbReference type="Proteomes" id="UP000185669">
    <property type="component" value="Unassembled WGS sequence"/>
</dbReference>
<dbReference type="STRING" id="56779.SAMN05421834_10489"/>
<dbReference type="PANTHER" id="PTHR46847">
    <property type="entry name" value="D-ALLOSE-BINDING PERIPLASMIC PROTEIN-RELATED"/>
    <property type="match status" value="1"/>
</dbReference>
<dbReference type="GO" id="GO:0030313">
    <property type="term" value="C:cell envelope"/>
    <property type="evidence" value="ECO:0007669"/>
    <property type="project" value="UniProtKB-SubCell"/>
</dbReference>
<dbReference type="SUPFAM" id="SSF53822">
    <property type="entry name" value="Periplasmic binding protein-like I"/>
    <property type="match status" value="1"/>
</dbReference>
<feature type="chain" id="PRO_5012342473" evidence="4">
    <location>
        <begin position="24"/>
        <end position="344"/>
    </location>
</feature>
<dbReference type="PANTHER" id="PTHR46847:SF1">
    <property type="entry name" value="D-ALLOSE-BINDING PERIPLASMIC PROTEIN-RELATED"/>
    <property type="match status" value="1"/>
</dbReference>
<comment type="similarity">
    <text evidence="2">Belongs to the bacterial solute-binding protein 2 family.</text>
</comment>
<dbReference type="GO" id="GO:0030246">
    <property type="term" value="F:carbohydrate binding"/>
    <property type="evidence" value="ECO:0007669"/>
    <property type="project" value="UniProtKB-ARBA"/>
</dbReference>
<keyword evidence="7" id="KW-1185">Reference proteome</keyword>
<feature type="domain" description="Periplasmic binding protein" evidence="5">
    <location>
        <begin position="56"/>
        <end position="311"/>
    </location>
</feature>
<reference evidence="7" key="1">
    <citation type="submission" date="2017-01" db="EMBL/GenBank/DDBJ databases">
        <authorList>
            <person name="Varghese N."/>
            <person name="Submissions S."/>
        </authorList>
    </citation>
    <scope>NUCLEOTIDE SEQUENCE [LARGE SCALE GENOMIC DNA]</scope>
    <source>
        <strain evidence="7">ATCC 700103</strain>
    </source>
</reference>
<dbReference type="InterPro" id="IPR028082">
    <property type="entry name" value="Peripla_BP_I"/>
</dbReference>
<name>A0A1N6SMW0_9FIRM</name>